<dbReference type="AlphaFoldDB" id="B4W0R5"/>
<dbReference type="SUPFAM" id="SSF48208">
    <property type="entry name" value="Six-hairpin glycosidases"/>
    <property type="match status" value="1"/>
</dbReference>
<dbReference type="STRING" id="118168.MC7420_8306"/>
<keyword evidence="3" id="KW-0326">Glycosidase</keyword>
<accession>B4W0R5</accession>
<evidence type="ECO:0000313" key="4">
    <source>
        <dbReference type="EMBL" id="EDX72214.1"/>
    </source>
</evidence>
<dbReference type="Gene3D" id="1.50.10.10">
    <property type="match status" value="1"/>
</dbReference>
<keyword evidence="2 4" id="KW-0378">Hydrolase</keyword>
<gene>
    <name evidence="4" type="ORF">MC7420_8306</name>
</gene>
<evidence type="ECO:0000256" key="1">
    <source>
        <dbReference type="ARBA" id="ARBA00009209"/>
    </source>
</evidence>
<dbReference type="Proteomes" id="UP000003835">
    <property type="component" value="Unassembled WGS sequence"/>
</dbReference>
<dbReference type="PRINTS" id="PR00735">
    <property type="entry name" value="GLHYDRLASE8"/>
</dbReference>
<evidence type="ECO:0000256" key="3">
    <source>
        <dbReference type="ARBA" id="ARBA00023295"/>
    </source>
</evidence>
<dbReference type="InterPro" id="IPR012341">
    <property type="entry name" value="6hp_glycosidase-like_sf"/>
</dbReference>
<sequence length="454" mass="52049">MTNDKGQRTNHWVRSRHFSARSAKALTTSMTISAMLLLLNLTSCVSIKFSEPEPPEASVSPSPSPVTASPVADFPVLSPSPPIQDILEQSWVIYRQQFIQEDGRVIDYEASDRSTSEGQAYAMLRAVLINDPTTFALTLEWAEDNLHRLTETGEPEDNLWVWLWGQDDEGNWGAIDRNFASDADIDAITALIWAYRRWDRPEYLELARIKLRDLWDYSTIAGPDGKRYLLPGPKQAFVPSPSTIYLNPSYLAPYAFRLFAQVDPERDWLSLIDSSYYVLENSSKVSAVGLPSDWIALDLQTNQFQSIPPQSKLKSVYSFDAYRVWWRIAWDAEWFQSTEALNYLETATQYLEDQWQSSSRLPARINLDGESLVKYDATSQYAMLYPAMRLINPAIAEQLLERKLLPQYNQGIWDDESAYYTQNLAWIALVSPDLVKNSQFFQSQQQFSRNAIRE</sequence>
<dbReference type="eggNOG" id="COG3405">
    <property type="taxonomic scope" value="Bacteria"/>
</dbReference>
<dbReference type="Pfam" id="PF01270">
    <property type="entry name" value="Glyco_hydro_8"/>
    <property type="match status" value="1"/>
</dbReference>
<dbReference type="InterPro" id="IPR008928">
    <property type="entry name" value="6-hairpin_glycosidase_sf"/>
</dbReference>
<keyword evidence="5" id="KW-1185">Reference proteome</keyword>
<dbReference type="RefSeq" id="WP_006104740.1">
    <property type="nucleotide sequence ID" value="NZ_DS989866.1"/>
</dbReference>
<proteinExistence type="inferred from homology"/>
<dbReference type="EMBL" id="DS989866">
    <property type="protein sequence ID" value="EDX72214.1"/>
    <property type="molecule type" value="Genomic_DNA"/>
</dbReference>
<comment type="similarity">
    <text evidence="1">Belongs to the glycosyl hydrolase 8 (cellulase D) family.</text>
</comment>
<dbReference type="GO" id="GO:0004553">
    <property type="term" value="F:hydrolase activity, hydrolyzing O-glycosyl compounds"/>
    <property type="evidence" value="ECO:0007669"/>
    <property type="project" value="InterPro"/>
</dbReference>
<evidence type="ECO:0000313" key="5">
    <source>
        <dbReference type="Proteomes" id="UP000003835"/>
    </source>
</evidence>
<evidence type="ECO:0000256" key="2">
    <source>
        <dbReference type="ARBA" id="ARBA00022801"/>
    </source>
</evidence>
<organism evidence="4 5">
    <name type="scientific">Coleofasciculus chthonoplastes PCC 7420</name>
    <dbReference type="NCBI Taxonomy" id="118168"/>
    <lineage>
        <taxon>Bacteria</taxon>
        <taxon>Bacillati</taxon>
        <taxon>Cyanobacteriota</taxon>
        <taxon>Cyanophyceae</taxon>
        <taxon>Coleofasciculales</taxon>
        <taxon>Coleofasciculaceae</taxon>
        <taxon>Coleofasciculus</taxon>
    </lineage>
</organism>
<dbReference type="GO" id="GO:0005975">
    <property type="term" value="P:carbohydrate metabolic process"/>
    <property type="evidence" value="ECO:0007669"/>
    <property type="project" value="InterPro"/>
</dbReference>
<reference evidence="4 5" key="1">
    <citation type="submission" date="2008-07" db="EMBL/GenBank/DDBJ databases">
        <authorList>
            <person name="Tandeau de Marsac N."/>
            <person name="Ferriera S."/>
            <person name="Johnson J."/>
            <person name="Kravitz S."/>
            <person name="Beeson K."/>
            <person name="Sutton G."/>
            <person name="Rogers Y.-H."/>
            <person name="Friedman R."/>
            <person name="Frazier M."/>
            <person name="Venter J.C."/>
        </authorList>
    </citation>
    <scope>NUCLEOTIDE SEQUENCE [LARGE SCALE GENOMIC DNA]</scope>
    <source>
        <strain evidence="4 5">PCC 7420</strain>
    </source>
</reference>
<dbReference type="HOGENOM" id="CLU_053317_0_0_3"/>
<protein>
    <submittedName>
        <fullName evidence="4">Glycosyl hydrolases family 8</fullName>
    </submittedName>
</protein>
<dbReference type="InterPro" id="IPR002037">
    <property type="entry name" value="Glyco_hydro_8"/>
</dbReference>
<name>B4W0R5_9CYAN</name>